<organism evidence="2 3">
    <name type="scientific">Alishewanella longhuensis</name>
    <dbReference type="NCBI Taxonomy" id="1091037"/>
    <lineage>
        <taxon>Bacteria</taxon>
        <taxon>Pseudomonadati</taxon>
        <taxon>Pseudomonadota</taxon>
        <taxon>Gammaproteobacteria</taxon>
        <taxon>Alteromonadales</taxon>
        <taxon>Alteromonadaceae</taxon>
        <taxon>Alishewanella</taxon>
    </lineage>
</organism>
<sequence>MQPASAVLTLTPVTVAAEPIFIALFSCPQVMQHIQPPLSGKEAALRLQQILQQTQGPAYFLVQHRPSQQAIGLAMLYKIPGQAEAELGRMLLPNWQKLGLGTYLSQLLIETAKQDSSLQRVTKRIHHANAAAIVSAQKLGFVQQQTLADGLLCFTLDLYATA</sequence>
<dbReference type="PANTHER" id="PTHR43792">
    <property type="entry name" value="GNAT FAMILY, PUTATIVE (AFU_ORTHOLOGUE AFUA_3G00765)-RELATED-RELATED"/>
    <property type="match status" value="1"/>
</dbReference>
<comment type="caution">
    <text evidence="2">The sequence shown here is derived from an EMBL/GenBank/DDBJ whole genome shotgun (WGS) entry which is preliminary data.</text>
</comment>
<dbReference type="InterPro" id="IPR000182">
    <property type="entry name" value="GNAT_dom"/>
</dbReference>
<accession>A0ABQ3L2G3</accession>
<dbReference type="Gene3D" id="3.40.630.30">
    <property type="match status" value="1"/>
</dbReference>
<dbReference type="EMBL" id="BNAO01000010">
    <property type="protein sequence ID" value="GHG76354.1"/>
    <property type="molecule type" value="Genomic_DNA"/>
</dbReference>
<dbReference type="RefSeq" id="WP_189433976.1">
    <property type="nucleotide sequence ID" value="NZ_BNAO01000010.1"/>
</dbReference>
<reference evidence="3" key="1">
    <citation type="journal article" date="2019" name="Int. J. Syst. Evol. Microbiol.">
        <title>The Global Catalogue of Microorganisms (GCM) 10K type strain sequencing project: providing services to taxonomists for standard genome sequencing and annotation.</title>
        <authorList>
            <consortium name="The Broad Institute Genomics Platform"/>
            <consortium name="The Broad Institute Genome Sequencing Center for Infectious Disease"/>
            <person name="Wu L."/>
            <person name="Ma J."/>
        </authorList>
    </citation>
    <scope>NUCLEOTIDE SEQUENCE [LARGE SCALE GENOMIC DNA]</scope>
    <source>
        <strain evidence="3">CGMCC 1.7003</strain>
    </source>
</reference>
<evidence type="ECO:0000313" key="2">
    <source>
        <dbReference type="EMBL" id="GHG76354.1"/>
    </source>
</evidence>
<dbReference type="SUPFAM" id="SSF55729">
    <property type="entry name" value="Acyl-CoA N-acyltransferases (Nat)"/>
    <property type="match status" value="1"/>
</dbReference>
<gene>
    <name evidence="2" type="ORF">GCM10010919_31150</name>
</gene>
<feature type="domain" description="N-acetyltransferase" evidence="1">
    <location>
        <begin position="8"/>
        <end position="142"/>
    </location>
</feature>
<evidence type="ECO:0000259" key="1">
    <source>
        <dbReference type="Pfam" id="PF13302"/>
    </source>
</evidence>
<protein>
    <recommendedName>
        <fullName evidence="1">N-acetyltransferase domain-containing protein</fullName>
    </recommendedName>
</protein>
<keyword evidence="3" id="KW-1185">Reference proteome</keyword>
<dbReference type="InterPro" id="IPR016181">
    <property type="entry name" value="Acyl_CoA_acyltransferase"/>
</dbReference>
<name>A0ABQ3L2G3_9ALTE</name>
<dbReference type="PANTHER" id="PTHR43792:SF1">
    <property type="entry name" value="N-ACETYLTRANSFERASE DOMAIN-CONTAINING PROTEIN"/>
    <property type="match status" value="1"/>
</dbReference>
<proteinExistence type="predicted"/>
<dbReference type="InterPro" id="IPR051531">
    <property type="entry name" value="N-acetyltransferase"/>
</dbReference>
<evidence type="ECO:0000313" key="3">
    <source>
        <dbReference type="Proteomes" id="UP000659697"/>
    </source>
</evidence>
<dbReference type="Pfam" id="PF13302">
    <property type="entry name" value="Acetyltransf_3"/>
    <property type="match status" value="1"/>
</dbReference>
<dbReference type="Proteomes" id="UP000659697">
    <property type="component" value="Unassembled WGS sequence"/>
</dbReference>